<dbReference type="EMBL" id="CAJNDS010002447">
    <property type="protein sequence ID" value="CAE7479321.1"/>
    <property type="molecule type" value="Genomic_DNA"/>
</dbReference>
<dbReference type="OrthoDB" id="415576at2759"/>
<name>A0A812SIY5_9DINO</name>
<comment type="caution">
    <text evidence="1">The sequence shown here is derived from an EMBL/GenBank/DDBJ whole genome shotgun (WGS) entry which is preliminary data.</text>
</comment>
<keyword evidence="2" id="KW-1185">Reference proteome</keyword>
<evidence type="ECO:0000313" key="1">
    <source>
        <dbReference type="EMBL" id="CAE7479321.1"/>
    </source>
</evidence>
<dbReference type="AlphaFoldDB" id="A0A812SIY5"/>
<sequence>MASVMAGYEVAHLPVAWQWQDGPPSPKHFRRLSAVQQERVESEAGFLWLRPDQPFNSSYRMQHYRALVRDGVSRASIYESTGSCKKHKVMVRPVGPPMLVSLHADHDWAGNLVRFEAHSSISGRSLAAFSIPDSESISMRQLRSLVHFHLVQNECITQPQKVTLLSSSSGGILEDVLGYCWGRKVKGGLKPRRRLCKKTFYSVVALRKFFLPREG</sequence>
<dbReference type="Proteomes" id="UP000604046">
    <property type="component" value="Unassembled WGS sequence"/>
</dbReference>
<organism evidence="1 2">
    <name type="scientific">Symbiodinium natans</name>
    <dbReference type="NCBI Taxonomy" id="878477"/>
    <lineage>
        <taxon>Eukaryota</taxon>
        <taxon>Sar</taxon>
        <taxon>Alveolata</taxon>
        <taxon>Dinophyceae</taxon>
        <taxon>Suessiales</taxon>
        <taxon>Symbiodiniaceae</taxon>
        <taxon>Symbiodinium</taxon>
    </lineage>
</organism>
<gene>
    <name evidence="1" type="ORF">SNAT2548_LOCUS26916</name>
</gene>
<protein>
    <submittedName>
        <fullName evidence="1">Uncharacterized protein</fullName>
    </submittedName>
</protein>
<proteinExistence type="predicted"/>
<evidence type="ECO:0000313" key="2">
    <source>
        <dbReference type="Proteomes" id="UP000604046"/>
    </source>
</evidence>
<accession>A0A812SIY5</accession>
<reference evidence="1" key="1">
    <citation type="submission" date="2021-02" db="EMBL/GenBank/DDBJ databases">
        <authorList>
            <person name="Dougan E. K."/>
            <person name="Rhodes N."/>
            <person name="Thang M."/>
            <person name="Chan C."/>
        </authorList>
    </citation>
    <scope>NUCLEOTIDE SEQUENCE</scope>
</reference>